<evidence type="ECO:0000256" key="7">
    <source>
        <dbReference type="ARBA" id="ARBA00023136"/>
    </source>
</evidence>
<feature type="transmembrane region" description="Helical" evidence="8">
    <location>
        <begin position="486"/>
        <end position="507"/>
    </location>
</feature>
<comment type="subcellular location">
    <subcellularLocation>
        <location evidence="8">Cell membrane</location>
        <topology evidence="8">Multi-pass membrane protein</topology>
    </subcellularLocation>
    <subcellularLocation>
        <location evidence="1">Membrane</location>
        <topology evidence="1">Multi-pass membrane protein</topology>
    </subcellularLocation>
</comment>
<dbReference type="GO" id="GO:0042128">
    <property type="term" value="P:nitrate assimilation"/>
    <property type="evidence" value="ECO:0007669"/>
    <property type="project" value="UniProtKB-UniRule"/>
</dbReference>
<evidence type="ECO:0000313" key="11">
    <source>
        <dbReference type="EMBL" id="KAF2481530.1"/>
    </source>
</evidence>
<feature type="transmembrane region" description="Helical" evidence="8">
    <location>
        <begin position="31"/>
        <end position="51"/>
    </location>
</feature>
<keyword evidence="3 8" id="KW-0813">Transport</keyword>
<proteinExistence type="inferred from homology"/>
<gene>
    <name evidence="11" type="ORF">BDY17DRAFT_254387</name>
</gene>
<evidence type="ECO:0000313" key="12">
    <source>
        <dbReference type="Proteomes" id="UP000799767"/>
    </source>
</evidence>
<keyword evidence="7 8" id="KW-0472">Membrane</keyword>
<dbReference type="SUPFAM" id="SSF103473">
    <property type="entry name" value="MFS general substrate transporter"/>
    <property type="match status" value="1"/>
</dbReference>
<dbReference type="InterPro" id="IPR004737">
    <property type="entry name" value="NO3_transporter_NarK/NarU-like"/>
</dbReference>
<evidence type="ECO:0000256" key="6">
    <source>
        <dbReference type="ARBA" id="ARBA00023063"/>
    </source>
</evidence>
<dbReference type="Pfam" id="PF07690">
    <property type="entry name" value="MFS_1"/>
    <property type="match status" value="1"/>
</dbReference>
<feature type="region of interest" description="Disordered" evidence="9">
    <location>
        <begin position="255"/>
        <end position="295"/>
    </location>
</feature>
<sequence length="518" mass="55912">MSGISLLWTAPEVNPINKKARSIPLLNPIGVYGRVFFFSWFGFFVAFWSWYAFPPLLHDVIAKDLHISTHQISISNIIALVATLLVRLVAGTACDYFGPRWTFAGCLLLGAIPTFLAGTAYTVHELYALRFFIGILGGSFVPCQVWTTAFFDKNVVGRANSLTAGFGNAGGGVTYFVMPAVYKALVNDDLTPDVAWRVAFVVPGIIIIAVAAGLVLLCPDTPTGKWSERIQAADSNLRQHNVQASIVDVPGSVTAERKASESEEGEKSKSESLADEEKKLDNTRGTFEDNEAQIGEQEMLDTARGEIIVKPSFKTTLKVMCSPQSVVLALCYFCTFGTELSVNSILGTYFGARFPYLGLQGSGNWAAMFGLLNAVFRPLGGVLSDYAYKYTQSLWAKKLLIHGYSILAGAFLVAQGVTDSPSLGQMIGLINVGLAFFMEGANGMNYALVPHVHPYANGVVSGFVGASGNLGGIVFACIFLKEGKDYGRAIWIIGTIVMCVNLAVCWIRPVPRGQIGGR</sequence>
<keyword evidence="4 8" id="KW-0812">Transmembrane</keyword>
<feature type="transmembrane region" description="Helical" evidence="8">
    <location>
        <begin position="101"/>
        <end position="121"/>
    </location>
</feature>
<feature type="transmembrane region" description="Helical" evidence="8">
    <location>
        <begin position="71"/>
        <end position="89"/>
    </location>
</feature>
<feature type="transmembrane region" description="Helical" evidence="8">
    <location>
        <begin position="366"/>
        <end position="387"/>
    </location>
</feature>
<evidence type="ECO:0000256" key="3">
    <source>
        <dbReference type="ARBA" id="ARBA00022448"/>
    </source>
</evidence>
<dbReference type="EMBL" id="MU001638">
    <property type="protein sequence ID" value="KAF2481530.1"/>
    <property type="molecule type" value="Genomic_DNA"/>
</dbReference>
<dbReference type="OrthoDB" id="434240at2759"/>
<dbReference type="NCBIfam" id="TIGR00886">
    <property type="entry name" value="2A0108"/>
    <property type="match status" value="1"/>
</dbReference>
<dbReference type="InterPro" id="IPR036259">
    <property type="entry name" value="MFS_trans_sf"/>
</dbReference>
<feature type="transmembrane region" description="Helical" evidence="8">
    <location>
        <begin position="399"/>
        <end position="417"/>
    </location>
</feature>
<organism evidence="11 12">
    <name type="scientific">Neohortaea acidophila</name>
    <dbReference type="NCBI Taxonomy" id="245834"/>
    <lineage>
        <taxon>Eukaryota</taxon>
        <taxon>Fungi</taxon>
        <taxon>Dikarya</taxon>
        <taxon>Ascomycota</taxon>
        <taxon>Pezizomycotina</taxon>
        <taxon>Dothideomycetes</taxon>
        <taxon>Dothideomycetidae</taxon>
        <taxon>Mycosphaerellales</taxon>
        <taxon>Teratosphaeriaceae</taxon>
        <taxon>Neohortaea</taxon>
    </lineage>
</organism>
<dbReference type="InterPro" id="IPR011701">
    <property type="entry name" value="MFS"/>
</dbReference>
<dbReference type="GO" id="GO:0015113">
    <property type="term" value="F:nitrite transmembrane transporter activity"/>
    <property type="evidence" value="ECO:0007669"/>
    <property type="project" value="InterPro"/>
</dbReference>
<feature type="transmembrane region" description="Helical" evidence="8">
    <location>
        <begin position="127"/>
        <end position="150"/>
    </location>
</feature>
<comment type="similarity">
    <text evidence="2 8">Belongs to the major facilitator superfamily. Nitrate/nitrite porter (TC 2.A.1.8) family.</text>
</comment>
<feature type="compositionally biased region" description="Basic and acidic residues" evidence="9">
    <location>
        <begin position="255"/>
        <end position="282"/>
    </location>
</feature>
<dbReference type="InterPro" id="IPR044772">
    <property type="entry name" value="NO3_transporter"/>
</dbReference>
<protein>
    <recommendedName>
        <fullName evidence="8">Nitrate/nitrite transporter</fullName>
    </recommendedName>
</protein>
<evidence type="ECO:0000256" key="2">
    <source>
        <dbReference type="ARBA" id="ARBA00008432"/>
    </source>
</evidence>
<dbReference type="GO" id="GO:0005886">
    <property type="term" value="C:plasma membrane"/>
    <property type="evidence" value="ECO:0007669"/>
    <property type="project" value="UniProtKB-SubCell"/>
</dbReference>
<feature type="transmembrane region" description="Helical" evidence="8">
    <location>
        <begin position="162"/>
        <end position="182"/>
    </location>
</feature>
<dbReference type="InterPro" id="IPR020846">
    <property type="entry name" value="MFS_dom"/>
</dbReference>
<dbReference type="Gene3D" id="1.20.1250.20">
    <property type="entry name" value="MFS general substrate transporter like domains"/>
    <property type="match status" value="2"/>
</dbReference>
<feature type="transmembrane region" description="Helical" evidence="8">
    <location>
        <begin position="326"/>
        <end position="346"/>
    </location>
</feature>
<evidence type="ECO:0000256" key="4">
    <source>
        <dbReference type="ARBA" id="ARBA00022692"/>
    </source>
</evidence>
<dbReference type="PANTHER" id="PTHR23515">
    <property type="entry name" value="HIGH-AFFINITY NITRATE TRANSPORTER 2.3"/>
    <property type="match status" value="1"/>
</dbReference>
<dbReference type="PROSITE" id="PS50850">
    <property type="entry name" value="MFS"/>
    <property type="match status" value="1"/>
</dbReference>
<dbReference type="AlphaFoldDB" id="A0A6A6PN48"/>
<keyword evidence="5 8" id="KW-1133">Transmembrane helix</keyword>
<dbReference type="Proteomes" id="UP000799767">
    <property type="component" value="Unassembled WGS sequence"/>
</dbReference>
<dbReference type="RefSeq" id="XP_033588100.1">
    <property type="nucleotide sequence ID" value="XM_033731429.1"/>
</dbReference>
<feature type="transmembrane region" description="Helical" evidence="8">
    <location>
        <begin position="423"/>
        <end position="443"/>
    </location>
</feature>
<evidence type="ECO:0000256" key="5">
    <source>
        <dbReference type="ARBA" id="ARBA00022989"/>
    </source>
</evidence>
<feature type="domain" description="Major facilitator superfamily (MFS) profile" evidence="10">
    <location>
        <begin position="35"/>
        <end position="512"/>
    </location>
</feature>
<dbReference type="GeneID" id="54472431"/>
<feature type="transmembrane region" description="Helical" evidence="8">
    <location>
        <begin position="194"/>
        <end position="217"/>
    </location>
</feature>
<evidence type="ECO:0000256" key="8">
    <source>
        <dbReference type="RuleBase" id="RU366033"/>
    </source>
</evidence>
<dbReference type="GO" id="GO:0015112">
    <property type="term" value="F:nitrate transmembrane transporter activity"/>
    <property type="evidence" value="ECO:0007669"/>
    <property type="project" value="UniProtKB-UniRule"/>
</dbReference>
<feature type="transmembrane region" description="Helical" evidence="8">
    <location>
        <begin position="455"/>
        <end position="480"/>
    </location>
</feature>
<accession>A0A6A6PN48</accession>
<evidence type="ECO:0000256" key="1">
    <source>
        <dbReference type="ARBA" id="ARBA00004141"/>
    </source>
</evidence>
<keyword evidence="6 8" id="KW-0534">Nitrate assimilation</keyword>
<keyword evidence="8" id="KW-1003">Cell membrane</keyword>
<keyword evidence="12" id="KW-1185">Reference proteome</keyword>
<evidence type="ECO:0000259" key="10">
    <source>
        <dbReference type="PROSITE" id="PS50850"/>
    </source>
</evidence>
<evidence type="ECO:0000256" key="9">
    <source>
        <dbReference type="SAM" id="MobiDB-lite"/>
    </source>
</evidence>
<name>A0A6A6PN48_9PEZI</name>
<reference evidence="11" key="1">
    <citation type="journal article" date="2020" name="Stud. Mycol.">
        <title>101 Dothideomycetes genomes: a test case for predicting lifestyles and emergence of pathogens.</title>
        <authorList>
            <person name="Haridas S."/>
            <person name="Albert R."/>
            <person name="Binder M."/>
            <person name="Bloem J."/>
            <person name="Labutti K."/>
            <person name="Salamov A."/>
            <person name="Andreopoulos B."/>
            <person name="Baker S."/>
            <person name="Barry K."/>
            <person name="Bills G."/>
            <person name="Bluhm B."/>
            <person name="Cannon C."/>
            <person name="Castanera R."/>
            <person name="Culley D."/>
            <person name="Daum C."/>
            <person name="Ezra D."/>
            <person name="Gonzalez J."/>
            <person name="Henrissat B."/>
            <person name="Kuo A."/>
            <person name="Liang C."/>
            <person name="Lipzen A."/>
            <person name="Lutzoni F."/>
            <person name="Magnuson J."/>
            <person name="Mondo S."/>
            <person name="Nolan M."/>
            <person name="Ohm R."/>
            <person name="Pangilinan J."/>
            <person name="Park H.-J."/>
            <person name="Ramirez L."/>
            <person name="Alfaro M."/>
            <person name="Sun H."/>
            <person name="Tritt A."/>
            <person name="Yoshinaga Y."/>
            <person name="Zwiers L.-H."/>
            <person name="Turgeon B."/>
            <person name="Goodwin S."/>
            <person name="Spatafora J."/>
            <person name="Crous P."/>
            <person name="Grigoriev I."/>
        </authorList>
    </citation>
    <scope>NUCLEOTIDE SEQUENCE</scope>
    <source>
        <strain evidence="11">CBS 113389</strain>
    </source>
</reference>